<dbReference type="GO" id="GO:0008270">
    <property type="term" value="F:zinc ion binding"/>
    <property type="evidence" value="ECO:0007669"/>
    <property type="project" value="InterPro"/>
</dbReference>
<sequence>MSRLSYFVFILISIVVWSEAEREYIGDKLVSLEPLNNEHIKYLQDLEINGSLDFWTEIITATKPIDVRIKKSEFDQYASEFKQRSLPFRVIVDDVQAAIDDEKQQIDQENLKRQLKSRFLGQPKADIVGTYASYDEMVAYLADKAQADSQHITVVDIGQTYENRRIQGISIKFNPAATRNIWIDCGIHAREWITPAACIWMVDKLIDEYNKNDATVTSLLNYWNVYIAPSLNPDGYQYSRTTSRLWRKSRARGTTGSCYGVDLNRNYPRRWMTGGASSSECSDTYAGRSAGSEPETKGVINFLQSKIGTWDMYMSFHSYGQWWFTPYGYDTSLPANYNSQYAKAQIGANAIKSVNSGRTYAIGSVAQLLYIASGSTIDWAYDDLKIPFANTVELPPISASPGFVLPPSEAPGVCHETYVGMKAFLAAIKQELQSSMSG</sequence>
<dbReference type="Proteomes" id="UP000663838">
    <property type="component" value="Unassembled WGS sequence"/>
</dbReference>
<dbReference type="EMBL" id="CAJNYV010001849">
    <property type="protein sequence ID" value="CAF3440626.1"/>
    <property type="molecule type" value="Genomic_DNA"/>
</dbReference>
<accession>A0A820XUS9</accession>
<keyword evidence="10" id="KW-0862">Zinc</keyword>
<dbReference type="PRINTS" id="PR00765">
    <property type="entry name" value="CRBOXYPTASEA"/>
</dbReference>
<proteinExistence type="inferred from homology"/>
<evidence type="ECO:0000313" key="21">
    <source>
        <dbReference type="EMBL" id="CAF3739265.1"/>
    </source>
</evidence>
<dbReference type="PROSITE" id="PS52035">
    <property type="entry name" value="PEPTIDASE_M14"/>
    <property type="match status" value="1"/>
</dbReference>
<dbReference type="GO" id="GO:0004181">
    <property type="term" value="F:metallocarboxypeptidase activity"/>
    <property type="evidence" value="ECO:0007669"/>
    <property type="project" value="InterPro"/>
</dbReference>
<dbReference type="Proteomes" id="UP000663825">
    <property type="component" value="Unassembled WGS sequence"/>
</dbReference>
<comment type="similarity">
    <text evidence="3 14">Belongs to the peptidase M14 family.</text>
</comment>
<reference evidence="26" key="1">
    <citation type="submission" date="2021-02" db="EMBL/GenBank/DDBJ databases">
        <authorList>
            <person name="Nowell W R."/>
        </authorList>
    </citation>
    <scope>NUCLEOTIDE SEQUENCE</scope>
</reference>
<keyword evidence="9" id="KW-0378">Hydrolase</keyword>
<dbReference type="GO" id="GO:0005615">
    <property type="term" value="C:extracellular space"/>
    <property type="evidence" value="ECO:0007669"/>
    <property type="project" value="TreeGrafter"/>
</dbReference>
<feature type="signal peptide" evidence="15">
    <location>
        <begin position="1"/>
        <end position="20"/>
    </location>
</feature>
<dbReference type="SUPFAM" id="SSF54897">
    <property type="entry name" value="Protease propeptides/inhibitors"/>
    <property type="match status" value="1"/>
</dbReference>
<evidence type="ECO:0000313" key="18">
    <source>
        <dbReference type="EMBL" id="CAF3308375.1"/>
    </source>
</evidence>
<dbReference type="GO" id="GO:0006508">
    <property type="term" value="P:proteolysis"/>
    <property type="evidence" value="ECO:0007669"/>
    <property type="project" value="UniProtKB-KW"/>
</dbReference>
<dbReference type="PANTHER" id="PTHR11705:SF91">
    <property type="entry name" value="FI01817P-RELATED"/>
    <property type="match status" value="1"/>
</dbReference>
<comment type="caution">
    <text evidence="26">The sequence shown here is derived from an EMBL/GenBank/DDBJ whole genome shotgun (WGS) entry which is preliminary data.</text>
</comment>
<dbReference type="SMART" id="SM00631">
    <property type="entry name" value="Zn_pept"/>
    <property type="match status" value="1"/>
</dbReference>
<dbReference type="Proteomes" id="UP000663862">
    <property type="component" value="Unassembled WGS sequence"/>
</dbReference>
<feature type="domain" description="Peptidase M14" evidence="16">
    <location>
        <begin position="130"/>
        <end position="428"/>
    </location>
</feature>
<dbReference type="PANTHER" id="PTHR11705">
    <property type="entry name" value="PROTEASE FAMILY M14 CARBOXYPEPTIDASE A,B"/>
    <property type="match status" value="1"/>
</dbReference>
<dbReference type="EMBL" id="CAJNYD010000014">
    <property type="protein sequence ID" value="CAF3176435.1"/>
    <property type="molecule type" value="Genomic_DNA"/>
</dbReference>
<dbReference type="Pfam" id="PF00246">
    <property type="entry name" value="Peptidase_M14"/>
    <property type="match status" value="1"/>
</dbReference>
<dbReference type="InterPro" id="IPR036990">
    <property type="entry name" value="M14A-like_propep"/>
</dbReference>
<keyword evidence="8 15" id="KW-0732">Signal</keyword>
<dbReference type="Proteomes" id="UP000663848">
    <property type="component" value="Unassembled WGS sequence"/>
</dbReference>
<evidence type="ECO:0000256" key="11">
    <source>
        <dbReference type="ARBA" id="ARBA00023049"/>
    </source>
</evidence>
<keyword evidence="28" id="KW-1185">Reference proteome</keyword>
<evidence type="ECO:0000256" key="10">
    <source>
        <dbReference type="ARBA" id="ARBA00022833"/>
    </source>
</evidence>
<evidence type="ECO:0000256" key="7">
    <source>
        <dbReference type="ARBA" id="ARBA00022723"/>
    </source>
</evidence>
<evidence type="ECO:0000313" key="27">
    <source>
        <dbReference type="Proteomes" id="UP000663838"/>
    </source>
</evidence>
<evidence type="ECO:0000313" key="26">
    <source>
        <dbReference type="EMBL" id="CAF4536895.1"/>
    </source>
</evidence>
<dbReference type="Gene3D" id="3.40.630.10">
    <property type="entry name" value="Zn peptidases"/>
    <property type="match status" value="1"/>
</dbReference>
<evidence type="ECO:0000256" key="8">
    <source>
        <dbReference type="ARBA" id="ARBA00022729"/>
    </source>
</evidence>
<dbReference type="InterPro" id="IPR003146">
    <property type="entry name" value="M14A_act_pep"/>
</dbReference>
<keyword evidence="4" id="KW-0964">Secreted</keyword>
<evidence type="ECO:0000313" key="23">
    <source>
        <dbReference type="EMBL" id="CAF4458876.1"/>
    </source>
</evidence>
<dbReference type="EMBL" id="CAJNXB010003310">
    <property type="protein sequence ID" value="CAF3308375.1"/>
    <property type="molecule type" value="Genomic_DNA"/>
</dbReference>
<evidence type="ECO:0000256" key="6">
    <source>
        <dbReference type="ARBA" id="ARBA00022670"/>
    </source>
</evidence>
<keyword evidence="11" id="KW-0482">Metalloprotease</keyword>
<dbReference type="EMBL" id="CAJOBQ010001592">
    <property type="protein sequence ID" value="CAF4500146.1"/>
    <property type="molecule type" value="Genomic_DNA"/>
</dbReference>
<feature type="chain" id="PRO_5044132755" description="Peptidase M14 domain-containing protein" evidence="15">
    <location>
        <begin position="21"/>
        <end position="438"/>
    </location>
</feature>
<feature type="active site" description="Proton donor/acceptor" evidence="14">
    <location>
        <position position="393"/>
    </location>
</feature>
<evidence type="ECO:0000256" key="15">
    <source>
        <dbReference type="SAM" id="SignalP"/>
    </source>
</evidence>
<dbReference type="Proteomes" id="UP000663865">
    <property type="component" value="Unassembled WGS sequence"/>
</dbReference>
<comment type="subcellular location">
    <subcellularLocation>
        <location evidence="2">Secreted</location>
    </subcellularLocation>
</comment>
<evidence type="ECO:0000256" key="13">
    <source>
        <dbReference type="ARBA" id="ARBA00057299"/>
    </source>
</evidence>
<dbReference type="SUPFAM" id="SSF53187">
    <property type="entry name" value="Zn-dependent exopeptidases"/>
    <property type="match status" value="1"/>
</dbReference>
<dbReference type="Proteomes" id="UP000663851">
    <property type="component" value="Unassembled WGS sequence"/>
</dbReference>
<evidence type="ECO:0000256" key="9">
    <source>
        <dbReference type="ARBA" id="ARBA00022801"/>
    </source>
</evidence>
<dbReference type="Gene3D" id="3.30.70.340">
    <property type="entry name" value="Metallocarboxypeptidase-like"/>
    <property type="match status" value="1"/>
</dbReference>
<dbReference type="CDD" id="cd03860">
    <property type="entry name" value="M14_CP_A-B_like"/>
    <property type="match status" value="1"/>
</dbReference>
<evidence type="ECO:0000313" key="22">
    <source>
        <dbReference type="EMBL" id="CAF4145006.1"/>
    </source>
</evidence>
<dbReference type="EMBL" id="CAJOBS010000258">
    <property type="protein sequence ID" value="CAF4536895.1"/>
    <property type="molecule type" value="Genomic_DNA"/>
</dbReference>
<dbReference type="EMBL" id="CAJNYT010005389">
    <property type="protein sequence ID" value="CAF3739265.1"/>
    <property type="molecule type" value="Genomic_DNA"/>
</dbReference>
<protein>
    <recommendedName>
        <fullName evidence="16">Peptidase M14 domain-containing protein</fullName>
    </recommendedName>
</protein>
<evidence type="ECO:0000313" key="28">
    <source>
        <dbReference type="Proteomes" id="UP000663873"/>
    </source>
</evidence>
<keyword evidence="7" id="KW-0479">Metal-binding</keyword>
<dbReference type="Proteomes" id="UP000663873">
    <property type="component" value="Unassembled WGS sequence"/>
</dbReference>
<evidence type="ECO:0000256" key="4">
    <source>
        <dbReference type="ARBA" id="ARBA00022525"/>
    </source>
</evidence>
<comment type="function">
    <text evidence="13">Involved in the digestion of the blood meal.</text>
</comment>
<dbReference type="OrthoDB" id="3626597at2759"/>
<keyword evidence="6" id="KW-0645">Protease</keyword>
<organism evidence="26 27">
    <name type="scientific">Rotaria socialis</name>
    <dbReference type="NCBI Taxonomy" id="392032"/>
    <lineage>
        <taxon>Eukaryota</taxon>
        <taxon>Metazoa</taxon>
        <taxon>Spiralia</taxon>
        <taxon>Gnathifera</taxon>
        <taxon>Rotifera</taxon>
        <taxon>Eurotatoria</taxon>
        <taxon>Bdelloidea</taxon>
        <taxon>Philodinida</taxon>
        <taxon>Philodinidae</taxon>
        <taxon>Rotaria</taxon>
    </lineage>
</organism>
<dbReference type="EMBL" id="CAJOBP010005053">
    <property type="protein sequence ID" value="CAF4458876.1"/>
    <property type="molecule type" value="Genomic_DNA"/>
</dbReference>
<evidence type="ECO:0000256" key="14">
    <source>
        <dbReference type="PROSITE-ProRule" id="PRU01379"/>
    </source>
</evidence>
<dbReference type="Proteomes" id="UP000663869">
    <property type="component" value="Unassembled WGS sequence"/>
</dbReference>
<evidence type="ECO:0000313" key="20">
    <source>
        <dbReference type="EMBL" id="CAF3581953.1"/>
    </source>
</evidence>
<evidence type="ECO:0000313" key="25">
    <source>
        <dbReference type="EMBL" id="CAF4500146.1"/>
    </source>
</evidence>
<dbReference type="InterPro" id="IPR000834">
    <property type="entry name" value="Peptidase_M14"/>
</dbReference>
<evidence type="ECO:0000256" key="2">
    <source>
        <dbReference type="ARBA" id="ARBA00004613"/>
    </source>
</evidence>
<dbReference type="EMBL" id="CAJNYU010002681">
    <property type="protein sequence ID" value="CAF3581953.1"/>
    <property type="molecule type" value="Genomic_DNA"/>
</dbReference>
<dbReference type="Proteomes" id="UP000663872">
    <property type="component" value="Unassembled WGS sequence"/>
</dbReference>
<evidence type="ECO:0000256" key="3">
    <source>
        <dbReference type="ARBA" id="ARBA00005988"/>
    </source>
</evidence>
<evidence type="ECO:0000256" key="12">
    <source>
        <dbReference type="ARBA" id="ARBA00023157"/>
    </source>
</evidence>
<name>A0A820XUS9_9BILA</name>
<keyword evidence="5" id="KW-0121">Carboxypeptidase</keyword>
<evidence type="ECO:0000313" key="19">
    <source>
        <dbReference type="EMBL" id="CAF3440626.1"/>
    </source>
</evidence>
<comment type="cofactor">
    <cofactor evidence="1">
        <name>Zn(2+)</name>
        <dbReference type="ChEBI" id="CHEBI:29105"/>
    </cofactor>
</comment>
<evidence type="ECO:0000313" key="17">
    <source>
        <dbReference type="EMBL" id="CAF3176435.1"/>
    </source>
</evidence>
<evidence type="ECO:0000256" key="5">
    <source>
        <dbReference type="ARBA" id="ARBA00022645"/>
    </source>
</evidence>
<dbReference type="Pfam" id="PF02244">
    <property type="entry name" value="Propep_M14"/>
    <property type="match status" value="1"/>
</dbReference>
<gene>
    <name evidence="20" type="ORF">FME351_LOCUS20998</name>
    <name evidence="21" type="ORF">GRG538_LOCUS30742</name>
    <name evidence="22" type="ORF">HFQ381_LOCUS3998</name>
    <name evidence="19" type="ORF">KIK155_LOCUS11609</name>
    <name evidence="17" type="ORF">LUA448_LOCUS709</name>
    <name evidence="24" type="ORF">QYT958_LOCUS3905</name>
    <name evidence="18" type="ORF">TIS948_LOCUS19042</name>
    <name evidence="26" type="ORF">TOA249_LOCUS6176</name>
    <name evidence="25" type="ORF">TSG867_LOCUS21024</name>
    <name evidence="23" type="ORF">UJA718_LOCUS23350</name>
</gene>
<evidence type="ECO:0000259" key="16">
    <source>
        <dbReference type="PROSITE" id="PS52035"/>
    </source>
</evidence>
<dbReference type="Proteomes" id="UP000663833">
    <property type="component" value="Unassembled WGS sequence"/>
</dbReference>
<dbReference type="AlphaFoldDB" id="A0A820XUS9"/>
<keyword evidence="12" id="KW-1015">Disulfide bond</keyword>
<dbReference type="FunFam" id="3.40.630.10:FF:000040">
    <property type="entry name" value="zinc carboxypeptidase"/>
    <property type="match status" value="1"/>
</dbReference>
<dbReference type="EMBL" id="CAJOBO010000152">
    <property type="protein sequence ID" value="CAF4145006.1"/>
    <property type="molecule type" value="Genomic_DNA"/>
</dbReference>
<dbReference type="EMBL" id="CAJOBR010000287">
    <property type="protein sequence ID" value="CAF4491613.1"/>
    <property type="molecule type" value="Genomic_DNA"/>
</dbReference>
<evidence type="ECO:0000256" key="1">
    <source>
        <dbReference type="ARBA" id="ARBA00001947"/>
    </source>
</evidence>
<evidence type="ECO:0000313" key="24">
    <source>
        <dbReference type="EMBL" id="CAF4491613.1"/>
    </source>
</evidence>